<accession>U7D8N1</accession>
<sequence>MKLILLFIFFAGVLISHGNETEIDGLDFLPTPDVSAEFSIGINYDFLRTPLAHSFERSRGFWGVNIPIPLKMSDEMMSDLTSPISKYFTDGELFVPDVVVRQFANTSIMVEVPMLGGVCSFSNIDMLNIKYGNRFSLPSSIYSPPDTLLASGDEGDVSMLLRSSLEVPLGFSLGWETTTFGYLYHVENLPQDLFLSLNLTRHHTYFDVTGNVNINVAGNISIEEDGGGITLSPDYQLNNNINGYYSLDRWSPTLAAQFWRFFTIARFGFSDEAEGHLDADYSVPFFVDEETFQFSDSLGDPDLVADYVFNNRDDFNRSRTRDVRLSTTNDLLWEMPHGFTFGFEVIPEKLRLSYTKVVNDVHLSLFDDTYSGDHDFVNDTIDFRVSAHVDHMINLKGDFGGINFTLGVFSFDVTYNDDEYIIRSIIDEGRSSLPTFGDGTLIPVLNGGAVVGQEFQLMGELNLLPIPSIKTGVVYNF</sequence>
<comment type="caution">
    <text evidence="1">The sequence shown here is derived from an EMBL/GenBank/DDBJ whole genome shotgun (WGS) entry which is preliminary data.</text>
</comment>
<name>U7D8N1_9BACT</name>
<dbReference type="STRING" id="1313304.CALK_0778"/>
<keyword evidence="2" id="KW-1185">Reference proteome</keyword>
<proteinExistence type="predicted"/>
<evidence type="ECO:0008006" key="3">
    <source>
        <dbReference type="Google" id="ProtNLM"/>
    </source>
</evidence>
<dbReference type="RefSeq" id="WP_022636294.1">
    <property type="nucleotide sequence ID" value="NZ_ASJR01000005.1"/>
</dbReference>
<reference evidence="1 2" key="1">
    <citation type="journal article" date="2013" name="Environ. Microbiol.">
        <title>Genome analysis of Chitinivibrio alkaliphilus gen. nov., sp. nov., a novel extremely haloalkaliphilic anaerobic chitinolytic bacterium from the candidate phylum Termite Group 3.</title>
        <authorList>
            <person name="Sorokin D.Y."/>
            <person name="Gumerov V.M."/>
            <person name="Rakitin A.L."/>
            <person name="Beletsky A.V."/>
            <person name="Damste J.S."/>
            <person name="Muyzer G."/>
            <person name="Mardanov A.V."/>
            <person name="Ravin N.V."/>
        </authorList>
    </citation>
    <scope>NUCLEOTIDE SEQUENCE [LARGE SCALE GENOMIC DNA]</scope>
    <source>
        <strain evidence="1 2">ACht1</strain>
    </source>
</reference>
<evidence type="ECO:0000313" key="2">
    <source>
        <dbReference type="Proteomes" id="UP000017148"/>
    </source>
</evidence>
<dbReference type="AlphaFoldDB" id="U7D8N1"/>
<dbReference type="Proteomes" id="UP000017148">
    <property type="component" value="Unassembled WGS sequence"/>
</dbReference>
<gene>
    <name evidence="1" type="ORF">CALK_0778</name>
</gene>
<evidence type="ECO:0000313" key="1">
    <source>
        <dbReference type="EMBL" id="ERP38759.1"/>
    </source>
</evidence>
<dbReference type="EMBL" id="ASJR01000005">
    <property type="protein sequence ID" value="ERP38759.1"/>
    <property type="molecule type" value="Genomic_DNA"/>
</dbReference>
<protein>
    <recommendedName>
        <fullName evidence="3">DUF5723 domain-containing protein</fullName>
    </recommendedName>
</protein>
<organism evidence="1 2">
    <name type="scientific">Chitinivibrio alkaliphilus ACht1</name>
    <dbReference type="NCBI Taxonomy" id="1313304"/>
    <lineage>
        <taxon>Bacteria</taxon>
        <taxon>Pseudomonadati</taxon>
        <taxon>Fibrobacterota</taxon>
        <taxon>Chitinivibrionia</taxon>
        <taxon>Chitinivibrionales</taxon>
        <taxon>Chitinivibrionaceae</taxon>
        <taxon>Chitinivibrio</taxon>
    </lineage>
</organism>